<sequence length="1026" mass="111897">MRKLLSGFWLLCVLTLPALAQDRTVTGKVTSSDDGTPLPGVSVQVKGTTRGTSTDAEGNYRINAAENARLVFSFIGFNSQEVAISNRSTVNVTLQSNTTELSEVVVTGYGGTLSKREITGSISKIKGSDIENMPIQSFDRALQGRAAGVQISSANGVPGGAVQVRIRGVGSIAAGTDPLYIVDGVQLNSNRTSSFTSTNPLSFLNPNDIESIEILKDAAAASIYGSQAANGVVLVTTKKGKAGKTQFNLNTYYAFVEPVKYLDVLNTQQWLQMRTEAVFNQTAATNPAYTVDQARRAVLSSVRLNPELSEAEIAALPTYDWQKVGIRNGRGQNYEFSMNGGSDKTTFFISAAYNDQDASLLNVDFKRGTSTVNLTHKINNRLTLEQKLNLSTITQRGQFGSPNGGSFLGAAAFAGPLIVPVNPIYNPDGSYYGTPATGGIAGILNQNPLMVSELNDIRATTNSAVGNLSLTYRITDHLTLKPFVGIDYRMTKGRNFSDPRTADGINVRGRIQNQFDEITNFISNVTLNYNRTFNSVHNVGFLAGAEYRSDIRQGISIVAENLPTPDFRYANSAANPISTGGFWTGFHKDALFANLKYEYGGRYVLNLIGRYDGSSRFGRENRYGFFPAAAASWLISEEGFLKGSTVVNALKLRASYGSTGNDQIGNFPSLGLFEGGFGYNNQAGMAPTQLSNPNLKWEQNITANFGLDFGFFNNRISGAVDVFERRSKDLLLFKPVPFVNGFSEVAQNVGEVRNRGIEFEITTTNVDRGGFKWSTSLNYTFVKSKVTKLFDGIRPLATPDSLVALPGNTSVIIGYPLGTIFTSQYAGVNPATGRGMWYDANGNITYAPRNPADFRVMGSNIPTTFGGLTNNFSYRGFDLNVLFQYEFGRREFNSQGSFLSENGGRLFNTLTDVYNRRWQQPGDITDIPRPYNGNAEIRGSSNLSGTRTLEDASYIRLKQVDFGYNIPVTFAKRVRVSRARVYAQAVNLITWSKWTGYDAEFLNLGAGNNGVVPISRTYTVGIQLGF</sequence>
<evidence type="ECO:0000313" key="15">
    <source>
        <dbReference type="EMBL" id="GAA4414753.1"/>
    </source>
</evidence>
<dbReference type="SUPFAM" id="SSF56935">
    <property type="entry name" value="Porins"/>
    <property type="match status" value="1"/>
</dbReference>
<evidence type="ECO:0000256" key="4">
    <source>
        <dbReference type="ARBA" id="ARBA00022692"/>
    </source>
</evidence>
<keyword evidence="8" id="KW-0675">Receptor</keyword>
<evidence type="ECO:0000256" key="11">
    <source>
        <dbReference type="RuleBase" id="RU003357"/>
    </source>
</evidence>
<name>A0ABP8KTV9_9BACT</name>
<dbReference type="InterPro" id="IPR023997">
    <property type="entry name" value="TonB-dep_OMP_SusC/RagA_CS"/>
</dbReference>
<dbReference type="NCBIfam" id="TIGR04056">
    <property type="entry name" value="OMP_RagA_SusC"/>
    <property type="match status" value="1"/>
</dbReference>
<keyword evidence="5 12" id="KW-0732">Signal</keyword>
<dbReference type="InterPro" id="IPR036942">
    <property type="entry name" value="Beta-barrel_TonB_sf"/>
</dbReference>
<keyword evidence="6 11" id="KW-0798">TonB box</keyword>
<dbReference type="Pfam" id="PF13715">
    <property type="entry name" value="CarbopepD_reg_2"/>
    <property type="match status" value="1"/>
</dbReference>
<dbReference type="InterPro" id="IPR023996">
    <property type="entry name" value="TonB-dep_OMP_SusC/RagA"/>
</dbReference>
<comment type="similarity">
    <text evidence="10 11">Belongs to the TonB-dependent receptor family.</text>
</comment>
<evidence type="ECO:0000256" key="6">
    <source>
        <dbReference type="ARBA" id="ARBA00023077"/>
    </source>
</evidence>
<dbReference type="PANTHER" id="PTHR30069:SF29">
    <property type="entry name" value="HEMOGLOBIN AND HEMOGLOBIN-HAPTOGLOBIN-BINDING PROTEIN 1-RELATED"/>
    <property type="match status" value="1"/>
</dbReference>
<dbReference type="InterPro" id="IPR037066">
    <property type="entry name" value="Plug_dom_sf"/>
</dbReference>
<dbReference type="InterPro" id="IPR000531">
    <property type="entry name" value="Beta-barrel_TonB"/>
</dbReference>
<evidence type="ECO:0000256" key="5">
    <source>
        <dbReference type="ARBA" id="ARBA00022729"/>
    </source>
</evidence>
<keyword evidence="2 10" id="KW-0813">Transport</keyword>
<dbReference type="Proteomes" id="UP001500936">
    <property type="component" value="Unassembled WGS sequence"/>
</dbReference>
<dbReference type="SUPFAM" id="SSF49464">
    <property type="entry name" value="Carboxypeptidase regulatory domain-like"/>
    <property type="match status" value="1"/>
</dbReference>
<dbReference type="Gene3D" id="2.170.130.10">
    <property type="entry name" value="TonB-dependent receptor, plug domain"/>
    <property type="match status" value="1"/>
</dbReference>
<keyword evidence="4 10" id="KW-0812">Transmembrane</keyword>
<dbReference type="Pfam" id="PF00593">
    <property type="entry name" value="TonB_dep_Rec_b-barrel"/>
    <property type="match status" value="1"/>
</dbReference>
<keyword evidence="3 10" id="KW-1134">Transmembrane beta strand</keyword>
<dbReference type="InterPro" id="IPR039426">
    <property type="entry name" value="TonB-dep_rcpt-like"/>
</dbReference>
<gene>
    <name evidence="15" type="ORF">GCM10023187_44610</name>
</gene>
<dbReference type="Gene3D" id="2.40.170.20">
    <property type="entry name" value="TonB-dependent receptor, beta-barrel domain"/>
    <property type="match status" value="1"/>
</dbReference>
<keyword evidence="9 10" id="KW-0998">Cell outer membrane</keyword>
<reference evidence="16" key="1">
    <citation type="journal article" date="2019" name="Int. J. Syst. Evol. Microbiol.">
        <title>The Global Catalogue of Microorganisms (GCM) 10K type strain sequencing project: providing services to taxonomists for standard genome sequencing and annotation.</title>
        <authorList>
            <consortium name="The Broad Institute Genomics Platform"/>
            <consortium name="The Broad Institute Genome Sequencing Center for Infectious Disease"/>
            <person name="Wu L."/>
            <person name="Ma J."/>
        </authorList>
    </citation>
    <scope>NUCLEOTIDE SEQUENCE [LARGE SCALE GENOMIC DNA]</scope>
    <source>
        <strain evidence="16">JCM 17925</strain>
    </source>
</reference>
<evidence type="ECO:0000256" key="12">
    <source>
        <dbReference type="SAM" id="SignalP"/>
    </source>
</evidence>
<evidence type="ECO:0000256" key="8">
    <source>
        <dbReference type="ARBA" id="ARBA00023170"/>
    </source>
</evidence>
<dbReference type="NCBIfam" id="TIGR04057">
    <property type="entry name" value="SusC_RagA_signa"/>
    <property type="match status" value="1"/>
</dbReference>
<accession>A0ABP8KTV9</accession>
<evidence type="ECO:0000256" key="9">
    <source>
        <dbReference type="ARBA" id="ARBA00023237"/>
    </source>
</evidence>
<dbReference type="RefSeq" id="WP_345270237.1">
    <property type="nucleotide sequence ID" value="NZ_BAABHB010000012.1"/>
</dbReference>
<keyword evidence="16" id="KW-1185">Reference proteome</keyword>
<evidence type="ECO:0000313" key="16">
    <source>
        <dbReference type="Proteomes" id="UP001500936"/>
    </source>
</evidence>
<comment type="subcellular location">
    <subcellularLocation>
        <location evidence="1 10">Cell outer membrane</location>
        <topology evidence="1 10">Multi-pass membrane protein</topology>
    </subcellularLocation>
</comment>
<dbReference type="InterPro" id="IPR012910">
    <property type="entry name" value="Plug_dom"/>
</dbReference>
<keyword evidence="7 10" id="KW-0472">Membrane</keyword>
<feature type="domain" description="TonB-dependent receptor plug" evidence="14">
    <location>
        <begin position="115"/>
        <end position="232"/>
    </location>
</feature>
<dbReference type="PANTHER" id="PTHR30069">
    <property type="entry name" value="TONB-DEPENDENT OUTER MEMBRANE RECEPTOR"/>
    <property type="match status" value="1"/>
</dbReference>
<dbReference type="InterPro" id="IPR008969">
    <property type="entry name" value="CarboxyPept-like_regulatory"/>
</dbReference>
<evidence type="ECO:0000256" key="7">
    <source>
        <dbReference type="ARBA" id="ARBA00023136"/>
    </source>
</evidence>
<protein>
    <submittedName>
        <fullName evidence="15">SusC/RagA family TonB-linked outer membrane protein</fullName>
    </submittedName>
</protein>
<evidence type="ECO:0000256" key="10">
    <source>
        <dbReference type="PROSITE-ProRule" id="PRU01360"/>
    </source>
</evidence>
<dbReference type="PROSITE" id="PS52016">
    <property type="entry name" value="TONB_DEPENDENT_REC_3"/>
    <property type="match status" value="1"/>
</dbReference>
<evidence type="ECO:0000259" key="13">
    <source>
        <dbReference type="Pfam" id="PF00593"/>
    </source>
</evidence>
<evidence type="ECO:0000256" key="2">
    <source>
        <dbReference type="ARBA" id="ARBA00022448"/>
    </source>
</evidence>
<dbReference type="EMBL" id="BAABHB010000012">
    <property type="protein sequence ID" value="GAA4414753.1"/>
    <property type="molecule type" value="Genomic_DNA"/>
</dbReference>
<evidence type="ECO:0000256" key="1">
    <source>
        <dbReference type="ARBA" id="ARBA00004571"/>
    </source>
</evidence>
<proteinExistence type="inferred from homology"/>
<dbReference type="Gene3D" id="2.60.40.1120">
    <property type="entry name" value="Carboxypeptidase-like, regulatory domain"/>
    <property type="match status" value="1"/>
</dbReference>
<evidence type="ECO:0000259" key="14">
    <source>
        <dbReference type="Pfam" id="PF07715"/>
    </source>
</evidence>
<comment type="caution">
    <text evidence="15">The sequence shown here is derived from an EMBL/GenBank/DDBJ whole genome shotgun (WGS) entry which is preliminary data.</text>
</comment>
<feature type="signal peptide" evidence="12">
    <location>
        <begin position="1"/>
        <end position="20"/>
    </location>
</feature>
<evidence type="ECO:0000256" key="3">
    <source>
        <dbReference type="ARBA" id="ARBA00022452"/>
    </source>
</evidence>
<organism evidence="15 16">
    <name type="scientific">Nibrella viscosa</name>
    <dbReference type="NCBI Taxonomy" id="1084524"/>
    <lineage>
        <taxon>Bacteria</taxon>
        <taxon>Pseudomonadati</taxon>
        <taxon>Bacteroidota</taxon>
        <taxon>Cytophagia</taxon>
        <taxon>Cytophagales</taxon>
        <taxon>Spirosomataceae</taxon>
        <taxon>Nibrella</taxon>
    </lineage>
</organism>
<dbReference type="Pfam" id="PF07715">
    <property type="entry name" value="Plug"/>
    <property type="match status" value="1"/>
</dbReference>
<feature type="domain" description="TonB-dependent receptor-like beta-barrel" evidence="13">
    <location>
        <begin position="445"/>
        <end position="843"/>
    </location>
</feature>
<feature type="chain" id="PRO_5045707480" evidence="12">
    <location>
        <begin position="21"/>
        <end position="1026"/>
    </location>
</feature>